<feature type="domain" description="C2H2-type" evidence="6">
    <location>
        <begin position="355"/>
        <end position="382"/>
    </location>
</feature>
<dbReference type="FunCoup" id="A0A067ML31">
    <property type="interactions" value="196"/>
</dbReference>
<feature type="region of interest" description="Disordered" evidence="5">
    <location>
        <begin position="125"/>
        <end position="195"/>
    </location>
</feature>
<feature type="compositionally biased region" description="Low complexity" evidence="5">
    <location>
        <begin position="181"/>
        <end position="191"/>
    </location>
</feature>
<dbReference type="GO" id="GO:0008270">
    <property type="term" value="F:zinc ion binding"/>
    <property type="evidence" value="ECO:0007669"/>
    <property type="project" value="UniProtKB-KW"/>
</dbReference>
<evidence type="ECO:0000256" key="3">
    <source>
        <dbReference type="ARBA" id="ARBA00022771"/>
    </source>
</evidence>
<feature type="region of interest" description="Disordered" evidence="5">
    <location>
        <begin position="1"/>
        <end position="23"/>
    </location>
</feature>
<feature type="compositionally biased region" description="Low complexity" evidence="5">
    <location>
        <begin position="141"/>
        <end position="161"/>
    </location>
</feature>
<name>A0A067ML31_BOTB1</name>
<dbReference type="PANTHER" id="PTHR23057">
    <property type="entry name" value="JUXTAPOSED WITH ANOTHER ZINC FINGER PROTEIN 1"/>
    <property type="match status" value="1"/>
</dbReference>
<dbReference type="HOGENOM" id="CLU_655700_0_0_1"/>
<organism evidence="7 8">
    <name type="scientific">Botryobasidium botryosum (strain FD-172 SS1)</name>
    <dbReference type="NCBI Taxonomy" id="930990"/>
    <lineage>
        <taxon>Eukaryota</taxon>
        <taxon>Fungi</taxon>
        <taxon>Dikarya</taxon>
        <taxon>Basidiomycota</taxon>
        <taxon>Agaricomycotina</taxon>
        <taxon>Agaricomycetes</taxon>
        <taxon>Cantharellales</taxon>
        <taxon>Botryobasidiaceae</taxon>
        <taxon>Botryobasidium</taxon>
    </lineage>
</organism>
<keyword evidence="3" id="KW-0863">Zinc-finger</keyword>
<dbReference type="InterPro" id="IPR013087">
    <property type="entry name" value="Znf_C2H2_type"/>
</dbReference>
<evidence type="ECO:0000256" key="4">
    <source>
        <dbReference type="ARBA" id="ARBA00022833"/>
    </source>
</evidence>
<feature type="region of interest" description="Disordered" evidence="5">
    <location>
        <begin position="218"/>
        <end position="293"/>
    </location>
</feature>
<evidence type="ECO:0000256" key="5">
    <source>
        <dbReference type="SAM" id="MobiDB-lite"/>
    </source>
</evidence>
<feature type="compositionally biased region" description="Low complexity" evidence="5">
    <location>
        <begin position="242"/>
        <end position="279"/>
    </location>
</feature>
<dbReference type="PANTHER" id="PTHR23057:SF0">
    <property type="entry name" value="JUXTAPOSED WITH ANOTHER ZINC FINGER PROTEIN 1"/>
    <property type="match status" value="1"/>
</dbReference>
<gene>
    <name evidence="7" type="ORF">BOTBODRAFT_34321</name>
</gene>
<dbReference type="GO" id="GO:0005634">
    <property type="term" value="C:nucleus"/>
    <property type="evidence" value="ECO:0007669"/>
    <property type="project" value="TreeGrafter"/>
</dbReference>
<protein>
    <recommendedName>
        <fullName evidence="6">C2H2-type domain-containing protein</fullName>
    </recommendedName>
</protein>
<evidence type="ECO:0000313" key="7">
    <source>
        <dbReference type="EMBL" id="KDQ12597.1"/>
    </source>
</evidence>
<evidence type="ECO:0000256" key="1">
    <source>
        <dbReference type="ARBA" id="ARBA00022723"/>
    </source>
</evidence>
<evidence type="ECO:0000313" key="8">
    <source>
        <dbReference type="Proteomes" id="UP000027195"/>
    </source>
</evidence>
<feature type="domain" description="C2H2-type" evidence="6">
    <location>
        <begin position="305"/>
        <end position="328"/>
    </location>
</feature>
<keyword evidence="2" id="KW-0677">Repeat</keyword>
<evidence type="ECO:0000259" key="6">
    <source>
        <dbReference type="SMART" id="SM00355"/>
    </source>
</evidence>
<dbReference type="Proteomes" id="UP000027195">
    <property type="component" value="Unassembled WGS sequence"/>
</dbReference>
<dbReference type="Gene3D" id="3.30.160.60">
    <property type="entry name" value="Classic Zinc Finger"/>
    <property type="match status" value="1"/>
</dbReference>
<dbReference type="EMBL" id="KL198049">
    <property type="protein sequence ID" value="KDQ12597.1"/>
    <property type="molecule type" value="Genomic_DNA"/>
</dbReference>
<accession>A0A067ML31</accession>
<dbReference type="InterPro" id="IPR036236">
    <property type="entry name" value="Znf_C2H2_sf"/>
</dbReference>
<dbReference type="InterPro" id="IPR051580">
    <property type="entry name" value="ZnF-Chromatin_assoc"/>
</dbReference>
<proteinExistence type="predicted"/>
<evidence type="ECO:0000256" key="2">
    <source>
        <dbReference type="ARBA" id="ARBA00022737"/>
    </source>
</evidence>
<dbReference type="InParanoid" id="A0A067ML31"/>
<dbReference type="SMART" id="SM00355">
    <property type="entry name" value="ZnF_C2H2"/>
    <property type="match status" value="2"/>
</dbReference>
<keyword evidence="1" id="KW-0479">Metal-binding</keyword>
<dbReference type="OrthoDB" id="1662883at2759"/>
<keyword evidence="4" id="KW-0862">Zinc</keyword>
<dbReference type="STRING" id="930990.A0A067ML31"/>
<dbReference type="SUPFAM" id="SSF57667">
    <property type="entry name" value="beta-beta-alpha zinc fingers"/>
    <property type="match status" value="1"/>
</dbReference>
<reference evidence="8" key="1">
    <citation type="journal article" date="2014" name="Proc. Natl. Acad. Sci. U.S.A.">
        <title>Extensive sampling of basidiomycete genomes demonstrates inadequacy of the white-rot/brown-rot paradigm for wood decay fungi.</title>
        <authorList>
            <person name="Riley R."/>
            <person name="Salamov A.A."/>
            <person name="Brown D.W."/>
            <person name="Nagy L.G."/>
            <person name="Floudas D."/>
            <person name="Held B.W."/>
            <person name="Levasseur A."/>
            <person name="Lombard V."/>
            <person name="Morin E."/>
            <person name="Otillar R."/>
            <person name="Lindquist E.A."/>
            <person name="Sun H."/>
            <person name="LaButti K.M."/>
            <person name="Schmutz J."/>
            <person name="Jabbour D."/>
            <person name="Luo H."/>
            <person name="Baker S.E."/>
            <person name="Pisabarro A.G."/>
            <person name="Walton J.D."/>
            <person name="Blanchette R.A."/>
            <person name="Henrissat B."/>
            <person name="Martin F."/>
            <person name="Cullen D."/>
            <person name="Hibbett D.S."/>
            <person name="Grigoriev I.V."/>
        </authorList>
    </citation>
    <scope>NUCLEOTIDE SEQUENCE [LARGE SCALE GENOMIC DNA]</scope>
    <source>
        <strain evidence="8">FD-172 SS1</strain>
    </source>
</reference>
<dbReference type="AlphaFoldDB" id="A0A067ML31"/>
<keyword evidence="8" id="KW-1185">Reference proteome</keyword>
<sequence length="411" mass="44146">MPGAISVPFPRPKNDSATVSPRWQQSPMSIKMGSFGGRFYPGISPGVMMGPLDARVPMALSSSLGDEHDKLMKALGSDDPLHRDDFCRNYSCCGLDLQDLHALLEHFEEAHVVVLESPMLDPNRSINHTPAFDPDAMELDSGPSSSASSPPSTPPLTSTAAFESSIRPPPNRRMSAFSTAGSSRPGSSRSGTCTPTAEDAFNNYALYSDFSSLMPGAAPAPPAIRQPPNSKCIPPQLLYSHSAPSTAPSTPMVSRVSSPTPSLSTPHHLSHSHTQSSSHPHPPAQIQASTTLSRPASSLLLSKPFRCPTKGCNKSYKQANGLKYHITHGQCNFMPRDPSLEGLNEREADQKSRPYVCQVGSCTRRYKNMNGLRYHYQHSGAHGAVGLALLASGQSSSKDTGVEMGQFPMEH</sequence>